<keyword evidence="5" id="KW-0249">Electron transport</keyword>
<keyword evidence="6" id="KW-0408">Iron</keyword>
<evidence type="ECO:0000256" key="3">
    <source>
        <dbReference type="ARBA" id="ARBA00022485"/>
    </source>
</evidence>
<dbReference type="FunFam" id="3.30.70.20:FF:000045">
    <property type="entry name" value="Ferredoxin, 4Fe-4S"/>
    <property type="match status" value="1"/>
</dbReference>
<reference evidence="9 10" key="1">
    <citation type="submission" date="2018-03" db="EMBL/GenBank/DDBJ databases">
        <authorList>
            <person name="Keele B.F."/>
        </authorList>
    </citation>
    <scope>NUCLEOTIDE SEQUENCE [LARGE SCALE GENOMIC DNA]</scope>
    <source>
        <strain evidence="9 10">D20</strain>
    </source>
</reference>
<dbReference type="GO" id="GO:0051539">
    <property type="term" value="F:4 iron, 4 sulfur cluster binding"/>
    <property type="evidence" value="ECO:0007669"/>
    <property type="project" value="UniProtKB-KW"/>
</dbReference>
<organism evidence="9 10">
    <name type="scientific">Pseudothauera lacus</name>
    <dbReference type="NCBI Taxonomy" id="2136175"/>
    <lineage>
        <taxon>Bacteria</taxon>
        <taxon>Pseudomonadati</taxon>
        <taxon>Pseudomonadota</taxon>
        <taxon>Betaproteobacteria</taxon>
        <taxon>Rhodocyclales</taxon>
        <taxon>Zoogloeaceae</taxon>
        <taxon>Pseudothauera</taxon>
    </lineage>
</organism>
<feature type="domain" description="4Fe-4S ferredoxin-type" evidence="8">
    <location>
        <begin position="1"/>
        <end position="30"/>
    </location>
</feature>
<dbReference type="EMBL" id="PZKC01000002">
    <property type="protein sequence ID" value="PTD97717.1"/>
    <property type="molecule type" value="Genomic_DNA"/>
</dbReference>
<evidence type="ECO:0000256" key="7">
    <source>
        <dbReference type="ARBA" id="ARBA00023014"/>
    </source>
</evidence>
<evidence type="ECO:0000313" key="9">
    <source>
        <dbReference type="EMBL" id="PTD97717.1"/>
    </source>
</evidence>
<dbReference type="Pfam" id="PF13237">
    <property type="entry name" value="Fer4_10"/>
    <property type="match status" value="1"/>
</dbReference>
<accession>A0A2T4IIW2</accession>
<keyword evidence="10" id="KW-1185">Reference proteome</keyword>
<dbReference type="InterPro" id="IPR017896">
    <property type="entry name" value="4Fe4S_Fe-S-bd"/>
</dbReference>
<name>A0A2T4IIW2_9RHOO</name>
<sequence length="67" mass="6997">MALKILQSECTSCGDCKPVCPTKSITDKGGIFKINPDSCTECEGEFDEPQCVAVCPGTDSTIVPLAA</sequence>
<evidence type="ECO:0000256" key="4">
    <source>
        <dbReference type="ARBA" id="ARBA00022723"/>
    </source>
</evidence>
<dbReference type="SUPFAM" id="SSF54862">
    <property type="entry name" value="4Fe-4S ferredoxins"/>
    <property type="match status" value="1"/>
</dbReference>
<evidence type="ECO:0000259" key="8">
    <source>
        <dbReference type="PROSITE" id="PS51379"/>
    </source>
</evidence>
<evidence type="ECO:0000256" key="2">
    <source>
        <dbReference type="ARBA" id="ARBA00022448"/>
    </source>
</evidence>
<evidence type="ECO:0000256" key="1">
    <source>
        <dbReference type="ARBA" id="ARBA00001966"/>
    </source>
</evidence>
<gene>
    <name evidence="9" type="ORF">C8261_03310</name>
</gene>
<comment type="caution">
    <text evidence="9">The sequence shown here is derived from an EMBL/GenBank/DDBJ whole genome shotgun (WGS) entry which is preliminary data.</text>
</comment>
<keyword evidence="2" id="KW-0813">Transport</keyword>
<evidence type="ECO:0000313" key="10">
    <source>
        <dbReference type="Proteomes" id="UP000241193"/>
    </source>
</evidence>
<dbReference type="OrthoDB" id="9803397at2"/>
<dbReference type="GO" id="GO:0046872">
    <property type="term" value="F:metal ion binding"/>
    <property type="evidence" value="ECO:0007669"/>
    <property type="project" value="UniProtKB-KW"/>
</dbReference>
<keyword evidence="3" id="KW-0004">4Fe-4S</keyword>
<keyword evidence="7" id="KW-0411">Iron-sulfur</keyword>
<reference evidence="9 10" key="2">
    <citation type="submission" date="2018-04" db="EMBL/GenBank/DDBJ databases">
        <title>Thauera lacus sp. nov., isolated from an saline lake in Inner Mongolia, China.</title>
        <authorList>
            <person name="Liang Q.-Y."/>
        </authorList>
    </citation>
    <scope>NUCLEOTIDE SEQUENCE [LARGE SCALE GENOMIC DNA]</scope>
    <source>
        <strain evidence="9 10">D20</strain>
    </source>
</reference>
<protein>
    <submittedName>
        <fullName evidence="9">Ferredoxin</fullName>
    </submittedName>
</protein>
<evidence type="ECO:0000256" key="6">
    <source>
        <dbReference type="ARBA" id="ARBA00023004"/>
    </source>
</evidence>
<comment type="cofactor">
    <cofactor evidence="1">
        <name>[4Fe-4S] cluster</name>
        <dbReference type="ChEBI" id="CHEBI:49883"/>
    </cofactor>
</comment>
<dbReference type="Proteomes" id="UP000241193">
    <property type="component" value="Unassembled WGS sequence"/>
</dbReference>
<dbReference type="AlphaFoldDB" id="A0A2T4IIW2"/>
<dbReference type="Gene3D" id="3.30.70.20">
    <property type="match status" value="1"/>
</dbReference>
<dbReference type="InterPro" id="IPR017900">
    <property type="entry name" value="4Fe4S_Fe_S_CS"/>
</dbReference>
<proteinExistence type="predicted"/>
<evidence type="ECO:0000256" key="5">
    <source>
        <dbReference type="ARBA" id="ARBA00022982"/>
    </source>
</evidence>
<dbReference type="PROSITE" id="PS51379">
    <property type="entry name" value="4FE4S_FER_2"/>
    <property type="match status" value="1"/>
</dbReference>
<dbReference type="RefSeq" id="WP_107492237.1">
    <property type="nucleotide sequence ID" value="NZ_PZKC01000002.1"/>
</dbReference>
<keyword evidence="4" id="KW-0479">Metal-binding</keyword>
<dbReference type="PROSITE" id="PS00198">
    <property type="entry name" value="4FE4S_FER_1"/>
    <property type="match status" value="1"/>
</dbReference>